<organism evidence="2 3">
    <name type="scientific">Pyrinomonas methylaliphatogenes</name>
    <dbReference type="NCBI Taxonomy" id="454194"/>
    <lineage>
        <taxon>Bacteria</taxon>
        <taxon>Pseudomonadati</taxon>
        <taxon>Acidobacteriota</taxon>
        <taxon>Blastocatellia</taxon>
        <taxon>Blastocatellales</taxon>
        <taxon>Pyrinomonadaceae</taxon>
        <taxon>Pyrinomonas</taxon>
    </lineage>
</organism>
<keyword evidence="1" id="KW-1133">Transmembrane helix</keyword>
<evidence type="ECO:0000313" key="3">
    <source>
        <dbReference type="Proteomes" id="UP000031518"/>
    </source>
</evidence>
<dbReference type="EMBL" id="CBXV010000009">
    <property type="protein sequence ID" value="CDM67146.1"/>
    <property type="molecule type" value="Genomic_DNA"/>
</dbReference>
<keyword evidence="3" id="KW-1185">Reference proteome</keyword>
<feature type="transmembrane region" description="Helical" evidence="1">
    <location>
        <begin position="410"/>
        <end position="431"/>
    </location>
</feature>
<sequence length="563" mass="62567">MSRGETPEIGSKRLLKAGAILSLSFYFTIAAGINRGDEAWFLQVASRVARGEVLYRDIFYGAGPLAVYATLPFIRVIGVEVVAVKLVVAISYTLSLLFGLRILRYLKARRRARLSFIGLNLLLAPPSAVTPYQTLANAFLMATFATTVEAYPIPEKPGRFYKVAALIGIWSGLCFVTKQNIGVYGFAAAWTSLALGCFLIADVRPSGNPTALSIEREDGAHIRAGRSRALDCRSARRDISRPTFLRAFGLSLILLALTTALALVPTLLSGGWSKFLEYGFINKTTYLRTGVPYASELLQAIGAVRSPRPPGPSFQSPRLALEMIFRAVQLSSFLLPLLIVPIWPLGWRRSDRRYWVVFGCFMAAALAGLYPRADYRHMLNAVPALLVGAVWAWEGWTGPRSAWRHKFDNLIASAVAASLSLAIALPLFQLVKGYRVLSQLPHFRGPLIEPALQAHLQWETAFLRRLGTGERLLLLTPHAGFFYLTTGLRNLTPYDYPLVTAFGLHGEEMIIEAIERGDIEVVCAQLQIDEMRAAKIEDYVVRNLEPVARFEEFTIYRRPRAMR</sequence>
<evidence type="ECO:0000313" key="2">
    <source>
        <dbReference type="EMBL" id="CDM67146.1"/>
    </source>
</evidence>
<feature type="transmembrane region" description="Helical" evidence="1">
    <location>
        <begin position="354"/>
        <end position="371"/>
    </location>
</feature>
<keyword evidence="1" id="KW-0812">Transmembrane</keyword>
<feature type="transmembrane region" description="Helical" evidence="1">
    <location>
        <begin position="112"/>
        <end position="129"/>
    </location>
</feature>
<dbReference type="STRING" id="454194.PYK22_03195"/>
<keyword evidence="1" id="KW-0472">Membrane</keyword>
<evidence type="ECO:0000256" key="1">
    <source>
        <dbReference type="SAM" id="Phobius"/>
    </source>
</evidence>
<feature type="transmembrane region" description="Helical" evidence="1">
    <location>
        <begin position="77"/>
        <end position="100"/>
    </location>
</feature>
<feature type="transmembrane region" description="Helical" evidence="1">
    <location>
        <begin position="184"/>
        <end position="203"/>
    </location>
</feature>
<dbReference type="AlphaFoldDB" id="A0A0B6X1H6"/>
<dbReference type="OrthoDB" id="3078404at2"/>
<proteinExistence type="predicted"/>
<dbReference type="RefSeq" id="WP_060635801.1">
    <property type="nucleotide sequence ID" value="NZ_CBXV010000009.1"/>
</dbReference>
<reference evidence="2 3" key="1">
    <citation type="submission" date="2013-12" db="EMBL/GenBank/DDBJ databases">
        <authorList>
            <person name="Stott M."/>
        </authorList>
    </citation>
    <scope>NUCLEOTIDE SEQUENCE [LARGE SCALE GENOMIC DNA]</scope>
    <source>
        <strain evidence="2 3">K22</strain>
    </source>
</reference>
<name>A0A0B6X1H6_9BACT</name>
<evidence type="ECO:0008006" key="4">
    <source>
        <dbReference type="Google" id="ProtNLM"/>
    </source>
</evidence>
<feature type="transmembrane region" description="Helical" evidence="1">
    <location>
        <begin position="323"/>
        <end position="342"/>
    </location>
</feature>
<gene>
    <name evidence="2" type="ORF">PYK22_03195</name>
</gene>
<feature type="transmembrane region" description="Helical" evidence="1">
    <location>
        <begin position="14"/>
        <end position="33"/>
    </location>
</feature>
<accession>A0A0B6X1H6</accession>
<feature type="transmembrane region" description="Helical" evidence="1">
    <location>
        <begin position="243"/>
        <end position="268"/>
    </location>
</feature>
<dbReference type="Proteomes" id="UP000031518">
    <property type="component" value="Unassembled WGS sequence"/>
</dbReference>
<reference evidence="2 3" key="2">
    <citation type="submission" date="2015-01" db="EMBL/GenBank/DDBJ databases">
        <title>Complete genome sequence of Pyrinomonas methylaliphatogenes type strain K22T.</title>
        <authorList>
            <person name="Lee K.C.Y."/>
            <person name="Power J.F."/>
            <person name="Dunfield P.F."/>
            <person name="Morgan X.C."/>
            <person name="Huttenhower C."/>
            <person name="Stott M.B."/>
        </authorList>
    </citation>
    <scope>NUCLEOTIDE SEQUENCE [LARGE SCALE GENOMIC DNA]</scope>
    <source>
        <strain evidence="2 3">K22</strain>
    </source>
</reference>
<feature type="transmembrane region" description="Helical" evidence="1">
    <location>
        <begin position="53"/>
        <end position="71"/>
    </location>
</feature>
<protein>
    <recommendedName>
        <fullName evidence="4">Glycosyltransferase RgtA/B/C/D-like domain-containing protein</fullName>
    </recommendedName>
</protein>